<dbReference type="Proteomes" id="UP001321473">
    <property type="component" value="Unassembled WGS sequence"/>
</dbReference>
<dbReference type="AlphaFoldDB" id="A0AAQ4EMA2"/>
<feature type="domain" description="WW" evidence="3">
    <location>
        <begin position="53"/>
        <end position="86"/>
    </location>
</feature>
<protein>
    <recommendedName>
        <fullName evidence="3">WW domain-containing protein</fullName>
    </recommendedName>
</protein>
<dbReference type="SMART" id="SM00456">
    <property type="entry name" value="WW"/>
    <property type="match status" value="1"/>
</dbReference>
<dbReference type="CDD" id="cd00201">
    <property type="entry name" value="WW"/>
    <property type="match status" value="1"/>
</dbReference>
<dbReference type="PANTHER" id="PTHR21715:SF0">
    <property type="entry name" value="RH04127P"/>
    <property type="match status" value="1"/>
</dbReference>
<comment type="caution">
    <text evidence="4">The sequence shown here is derived from an EMBL/GenBank/DDBJ whole genome shotgun (WGS) entry which is preliminary data.</text>
</comment>
<dbReference type="PROSITE" id="PS50020">
    <property type="entry name" value="WW_DOMAIN_2"/>
    <property type="match status" value="1"/>
</dbReference>
<dbReference type="EMBL" id="JARKHS020013567">
    <property type="protein sequence ID" value="KAK8775899.1"/>
    <property type="molecule type" value="Genomic_DNA"/>
</dbReference>
<name>A0AAQ4EMA2_AMBAM</name>
<organism evidence="4 5">
    <name type="scientific">Amblyomma americanum</name>
    <name type="common">Lone star tick</name>
    <dbReference type="NCBI Taxonomy" id="6943"/>
    <lineage>
        <taxon>Eukaryota</taxon>
        <taxon>Metazoa</taxon>
        <taxon>Ecdysozoa</taxon>
        <taxon>Arthropoda</taxon>
        <taxon>Chelicerata</taxon>
        <taxon>Arachnida</taxon>
        <taxon>Acari</taxon>
        <taxon>Parasitiformes</taxon>
        <taxon>Ixodida</taxon>
        <taxon>Ixodoidea</taxon>
        <taxon>Ixodidae</taxon>
        <taxon>Amblyomminae</taxon>
        <taxon>Amblyomma</taxon>
    </lineage>
</organism>
<feature type="coiled-coil region" evidence="1">
    <location>
        <begin position="197"/>
        <end position="231"/>
    </location>
</feature>
<dbReference type="InterPro" id="IPR053233">
    <property type="entry name" value="ABRA-related"/>
</dbReference>
<reference evidence="4 5" key="1">
    <citation type="journal article" date="2023" name="Arcadia Sci">
        <title>De novo assembly of a long-read Amblyomma americanum tick genome.</title>
        <authorList>
            <person name="Chou S."/>
            <person name="Poskanzer K.E."/>
            <person name="Rollins M."/>
            <person name="Thuy-Boun P.S."/>
        </authorList>
    </citation>
    <scope>NUCLEOTIDE SEQUENCE [LARGE SCALE GENOMIC DNA]</scope>
    <source>
        <strain evidence="4">F_SG_1</strain>
        <tissue evidence="4">Salivary glands</tissue>
    </source>
</reference>
<evidence type="ECO:0000256" key="2">
    <source>
        <dbReference type="SAM" id="MobiDB-lite"/>
    </source>
</evidence>
<evidence type="ECO:0000313" key="4">
    <source>
        <dbReference type="EMBL" id="KAK8775899.1"/>
    </source>
</evidence>
<dbReference type="SUPFAM" id="SSF51045">
    <property type="entry name" value="WW domain"/>
    <property type="match status" value="1"/>
</dbReference>
<gene>
    <name evidence="4" type="ORF">V5799_030757</name>
</gene>
<keyword evidence="1" id="KW-0175">Coiled coil</keyword>
<evidence type="ECO:0000313" key="5">
    <source>
        <dbReference type="Proteomes" id="UP001321473"/>
    </source>
</evidence>
<dbReference type="Pfam" id="PF00397">
    <property type="entry name" value="WW"/>
    <property type="match status" value="1"/>
</dbReference>
<feature type="region of interest" description="Disordered" evidence="2">
    <location>
        <begin position="174"/>
        <end position="196"/>
    </location>
</feature>
<feature type="region of interest" description="Disordered" evidence="2">
    <location>
        <begin position="252"/>
        <end position="306"/>
    </location>
</feature>
<proteinExistence type="predicted"/>
<dbReference type="InterPro" id="IPR036020">
    <property type="entry name" value="WW_dom_sf"/>
</dbReference>
<dbReference type="Gene3D" id="3.30.1470.10">
    <property type="entry name" value="Photosystem I PsaD, reaction center subunit II"/>
    <property type="match status" value="1"/>
</dbReference>
<dbReference type="InterPro" id="IPR001202">
    <property type="entry name" value="WW_dom"/>
</dbReference>
<accession>A0AAQ4EMA2</accession>
<evidence type="ECO:0000256" key="1">
    <source>
        <dbReference type="SAM" id="Coils"/>
    </source>
</evidence>
<keyword evidence="5" id="KW-1185">Reference proteome</keyword>
<dbReference type="PANTHER" id="PTHR21715">
    <property type="entry name" value="RH04127P"/>
    <property type="match status" value="1"/>
</dbReference>
<evidence type="ECO:0000259" key="3">
    <source>
        <dbReference type="PROSITE" id="PS50020"/>
    </source>
</evidence>
<sequence length="477" mass="52483">MNGSLPHGQKILKEIGSSTNATKEDIHLYAEHLGIILPDEQDLLWIAQAGLEVSLPPPWCPVEDPQGRIYYYNSVTKETKWEHPLDSYYKAMVKKERLKASSRAAATESNLEDSGASLMSSLDDIPPLSSFARASNADQTVVHFSHPKKIQKTFLSKSCPTNLHILSVNAGPLIKRPDTDSESHTATLQNQDTHPDVKELLAQKQALEFELERLKREVQKYQRIRDQLKASAKQELIQLGATSLACRTRNHKQTVVTNEKQGQHSQDKAPSTPGDPPGMKAKDESGKPGRTASVGSPSRRSSLGHKDLLRLSQRLAHLRHRHLQLSLHAAQQVAEDALASYAVPHTTGSEFTSKDLVVSSIKLVPPSSSTDLVPHRPARALTDVPHSQMEATHGNSSSQSARCKAFSAVVSSRVDCQAFTAALEPERVRTPAAAHQVAAPTLSKPVSTMHTVLLSILAIWLPCPCERKFLLLFLFKE</sequence>